<feature type="signal peptide" evidence="1">
    <location>
        <begin position="1"/>
        <end position="21"/>
    </location>
</feature>
<feature type="chain" id="PRO_5016444224" description="DM13 domain-containing protein" evidence="1">
    <location>
        <begin position="22"/>
        <end position="146"/>
    </location>
</feature>
<evidence type="ECO:0000256" key="1">
    <source>
        <dbReference type="SAM" id="SignalP"/>
    </source>
</evidence>
<dbReference type="OrthoDB" id="155521at2"/>
<sequence>MKSKILLSATLLSFIFLSCNKTEINPPEIITEEEIAMGNDAIKVLYTGDFVDDAHPTSGMVQVYEENGVKKLRFINFKTDSGPDLRVYLAENTKAQNFVEISNTVDNGNLEYTLPAEIDLSKQNSVLIWCKLFKVNFGTAVLSITQ</sequence>
<evidence type="ECO:0000313" key="3">
    <source>
        <dbReference type="EMBL" id="AWV98133.1"/>
    </source>
</evidence>
<keyword evidence="1" id="KW-0732">Signal</keyword>
<accession>A0A2Z4GB21</accession>
<dbReference type="AlphaFoldDB" id="A0A2Z4GB21"/>
<dbReference type="Proteomes" id="UP000249873">
    <property type="component" value="Chromosome"/>
</dbReference>
<dbReference type="PROSITE" id="PS51257">
    <property type="entry name" value="PROKAR_LIPOPROTEIN"/>
    <property type="match status" value="1"/>
</dbReference>
<gene>
    <name evidence="3" type="ORF">DJ013_08075</name>
</gene>
<dbReference type="RefSeq" id="WP_111371235.1">
    <property type="nucleotide sequence ID" value="NZ_CP029480.1"/>
</dbReference>
<protein>
    <recommendedName>
        <fullName evidence="2">DM13 domain-containing protein</fullName>
    </recommendedName>
</protein>
<feature type="domain" description="DM13" evidence="2">
    <location>
        <begin position="44"/>
        <end position="143"/>
    </location>
</feature>
<reference evidence="3 4" key="1">
    <citation type="submission" date="2018-05" db="EMBL/GenBank/DDBJ databases">
        <title>Complete genome sequence of Arcticibacterium luteifluviistationis SM1504T, a cytophagaceae bacterium isolated from Arctic surface seawater.</title>
        <authorList>
            <person name="Li Y."/>
            <person name="Qin Q.-L."/>
        </authorList>
    </citation>
    <scope>NUCLEOTIDE SEQUENCE [LARGE SCALE GENOMIC DNA]</scope>
    <source>
        <strain evidence="3 4">SM1504</strain>
    </source>
</reference>
<keyword evidence="4" id="KW-1185">Reference proteome</keyword>
<proteinExistence type="predicted"/>
<evidence type="ECO:0000259" key="2">
    <source>
        <dbReference type="PROSITE" id="PS51549"/>
    </source>
</evidence>
<evidence type="ECO:0000313" key="4">
    <source>
        <dbReference type="Proteomes" id="UP000249873"/>
    </source>
</evidence>
<dbReference type="KEGG" id="als:DJ013_08075"/>
<dbReference type="InterPro" id="IPR019545">
    <property type="entry name" value="DM13_domain"/>
</dbReference>
<dbReference type="EMBL" id="CP029480">
    <property type="protein sequence ID" value="AWV98133.1"/>
    <property type="molecule type" value="Genomic_DNA"/>
</dbReference>
<organism evidence="3 4">
    <name type="scientific">Arcticibacterium luteifluviistationis</name>
    <dbReference type="NCBI Taxonomy" id="1784714"/>
    <lineage>
        <taxon>Bacteria</taxon>
        <taxon>Pseudomonadati</taxon>
        <taxon>Bacteroidota</taxon>
        <taxon>Cytophagia</taxon>
        <taxon>Cytophagales</taxon>
        <taxon>Leadbetterellaceae</taxon>
        <taxon>Arcticibacterium</taxon>
    </lineage>
</organism>
<dbReference type="PROSITE" id="PS51549">
    <property type="entry name" value="DM13"/>
    <property type="match status" value="1"/>
</dbReference>
<name>A0A2Z4GB21_9BACT</name>
<dbReference type="Pfam" id="PF10517">
    <property type="entry name" value="DM13"/>
    <property type="match status" value="1"/>
</dbReference>